<organism evidence="2 3">
    <name type="scientific">Chitinophaga oryziterrae</name>
    <dbReference type="NCBI Taxonomy" id="1031224"/>
    <lineage>
        <taxon>Bacteria</taxon>
        <taxon>Pseudomonadati</taxon>
        <taxon>Bacteroidota</taxon>
        <taxon>Chitinophagia</taxon>
        <taxon>Chitinophagales</taxon>
        <taxon>Chitinophagaceae</taxon>
        <taxon>Chitinophaga</taxon>
    </lineage>
</organism>
<feature type="transmembrane region" description="Helical" evidence="1">
    <location>
        <begin position="12"/>
        <end position="36"/>
    </location>
</feature>
<dbReference type="RefSeq" id="WP_157300598.1">
    <property type="nucleotide sequence ID" value="NZ_BAAAZB010000005.1"/>
</dbReference>
<feature type="transmembrane region" description="Helical" evidence="1">
    <location>
        <begin position="222"/>
        <end position="243"/>
    </location>
</feature>
<feature type="transmembrane region" description="Helical" evidence="1">
    <location>
        <begin position="394"/>
        <end position="417"/>
    </location>
</feature>
<reference evidence="2 3" key="1">
    <citation type="submission" date="2019-12" db="EMBL/GenBank/DDBJ databases">
        <title>The draft genomic sequence of strain Chitinophaga oryziterrae JCM 16595.</title>
        <authorList>
            <person name="Zhang X."/>
        </authorList>
    </citation>
    <scope>NUCLEOTIDE SEQUENCE [LARGE SCALE GENOMIC DNA]</scope>
    <source>
        <strain evidence="2 3">JCM 16595</strain>
    </source>
</reference>
<protein>
    <recommendedName>
        <fullName evidence="4">MFS transporter</fullName>
    </recommendedName>
</protein>
<gene>
    <name evidence="2" type="ORF">GO495_15325</name>
</gene>
<dbReference type="InterPro" id="IPR036259">
    <property type="entry name" value="MFS_trans_sf"/>
</dbReference>
<feature type="transmembrane region" description="Helical" evidence="1">
    <location>
        <begin position="89"/>
        <end position="106"/>
    </location>
</feature>
<sequence>MKQLLRSGLQKWPYSVVSIITALAAFGAYTSMYAFRKAFSAATFEGLHYLNVDYKVWLVIFQVIGYTCSKFYGIRFIAGIDGRERGRTILFLIGISWLALLFFALVPAPWNIIFLFVNGFPLGMIWGLVFGYLEGRRATEFMAAVMSVSLIFASGFIKTVGRTLLSNYHVSEYWMPFLTGLLFVIPLVVFTGILDCLPPPSEQDRELRSERKPMTAADRRNFVHDFLPGIILILIIYILLTVTRDLRDNFEVEIWNELGIKDVHIYATIDSLIAIVVLVALSLLILIKNNFNAFKVIHGLIIAGCILTGASTWLFTLHYIDSISWMSLAGLGLYMAYIPYNAIFFERMIATFHCKGNVGFIMYIADAAGYLGSVTVLLFKEFGGSAAISWSHLFQQSLICISVAGSIAAICSLAFFVHKKKEVPNIKILPV</sequence>
<keyword evidence="1" id="KW-0812">Transmembrane</keyword>
<comment type="caution">
    <text evidence="2">The sequence shown here is derived from an EMBL/GenBank/DDBJ whole genome shotgun (WGS) entry which is preliminary data.</text>
</comment>
<accession>A0A6N8JBQ8</accession>
<evidence type="ECO:0000313" key="3">
    <source>
        <dbReference type="Proteomes" id="UP000468388"/>
    </source>
</evidence>
<keyword evidence="3" id="KW-1185">Reference proteome</keyword>
<keyword evidence="1" id="KW-0472">Membrane</keyword>
<dbReference type="AlphaFoldDB" id="A0A6N8JBQ8"/>
<feature type="transmembrane region" description="Helical" evidence="1">
    <location>
        <begin position="357"/>
        <end position="379"/>
    </location>
</feature>
<feature type="transmembrane region" description="Helical" evidence="1">
    <location>
        <begin position="56"/>
        <end position="77"/>
    </location>
</feature>
<feature type="transmembrane region" description="Helical" evidence="1">
    <location>
        <begin position="140"/>
        <end position="157"/>
    </location>
</feature>
<keyword evidence="1" id="KW-1133">Transmembrane helix</keyword>
<dbReference type="Pfam" id="PF18943">
    <property type="entry name" value="DUF5690"/>
    <property type="match status" value="1"/>
</dbReference>
<feature type="transmembrane region" description="Helical" evidence="1">
    <location>
        <begin position="326"/>
        <end position="345"/>
    </location>
</feature>
<feature type="transmembrane region" description="Helical" evidence="1">
    <location>
        <begin position="299"/>
        <end position="320"/>
    </location>
</feature>
<evidence type="ECO:0008006" key="4">
    <source>
        <dbReference type="Google" id="ProtNLM"/>
    </source>
</evidence>
<dbReference type="OrthoDB" id="182994at2"/>
<evidence type="ECO:0000313" key="2">
    <source>
        <dbReference type="EMBL" id="MVT41961.1"/>
    </source>
</evidence>
<proteinExistence type="predicted"/>
<dbReference type="SUPFAM" id="SSF103473">
    <property type="entry name" value="MFS general substrate transporter"/>
    <property type="match status" value="1"/>
</dbReference>
<dbReference type="InterPro" id="IPR043745">
    <property type="entry name" value="DUF5690"/>
</dbReference>
<dbReference type="EMBL" id="WRXO01000004">
    <property type="protein sequence ID" value="MVT41961.1"/>
    <property type="molecule type" value="Genomic_DNA"/>
</dbReference>
<name>A0A6N8JBQ8_9BACT</name>
<feature type="transmembrane region" description="Helical" evidence="1">
    <location>
        <begin position="177"/>
        <end position="201"/>
    </location>
</feature>
<evidence type="ECO:0000256" key="1">
    <source>
        <dbReference type="SAM" id="Phobius"/>
    </source>
</evidence>
<feature type="transmembrane region" description="Helical" evidence="1">
    <location>
        <begin position="112"/>
        <end position="133"/>
    </location>
</feature>
<dbReference type="Proteomes" id="UP000468388">
    <property type="component" value="Unassembled WGS sequence"/>
</dbReference>
<feature type="transmembrane region" description="Helical" evidence="1">
    <location>
        <begin position="263"/>
        <end position="287"/>
    </location>
</feature>